<protein>
    <submittedName>
        <fullName evidence="1">Uncharacterized protein</fullName>
    </submittedName>
</protein>
<dbReference type="AlphaFoldDB" id="A0AAJ6NQT1"/>
<dbReference type="KEGG" id="hbq:QI031_24470"/>
<name>A0AAJ6NQT1_9CYAN</name>
<sequence>MNHFNFKSLAFYGVALGSVLLLFKAVTAYGETNLQASTIIGDRYRLTFNENLPNCGTSNPLMLNIQQSGIYLNASFLPANTNADTKKPLSLTGNLKNHQLSLSGKIDTDIFCDLPDPHKGSQKSAIIQMQLRDQLPITGQLNVNGIPQPLKFTAIPQTAQEQTQKLQSH</sequence>
<evidence type="ECO:0000313" key="1">
    <source>
        <dbReference type="EMBL" id="WGV24887.1"/>
    </source>
</evidence>
<dbReference type="RefSeq" id="WP_281482199.1">
    <property type="nucleotide sequence ID" value="NZ_CP124543.1"/>
</dbReference>
<reference evidence="1 2" key="1">
    <citation type="journal article" date="2023" name="Limnol Oceanogr Lett">
        <title>Environmental adaptations by the intertidal Antarctic cyanobacterium Halotia branconii CENA392 as revealed using long-read genome sequencing.</title>
        <authorList>
            <person name="Dextro R.B."/>
            <person name="Delbaje E."/>
            <person name="Freitas P.N.N."/>
            <person name="Geraldes V."/>
            <person name="Pinto E."/>
            <person name="Long P.F."/>
            <person name="Fiore M.F."/>
        </authorList>
    </citation>
    <scope>NUCLEOTIDE SEQUENCE [LARGE SCALE GENOMIC DNA]</scope>
    <source>
        <strain evidence="1 2">CENA392</strain>
    </source>
</reference>
<accession>A0AAJ6NQT1</accession>
<organism evidence="1 2">
    <name type="scientific">Halotia branconii CENA392</name>
    <dbReference type="NCBI Taxonomy" id="1539056"/>
    <lineage>
        <taxon>Bacteria</taxon>
        <taxon>Bacillati</taxon>
        <taxon>Cyanobacteriota</taxon>
        <taxon>Cyanophyceae</taxon>
        <taxon>Nostocales</taxon>
        <taxon>Nodulariaceae</taxon>
        <taxon>Halotia</taxon>
    </lineage>
</organism>
<keyword evidence="2" id="KW-1185">Reference proteome</keyword>
<evidence type="ECO:0000313" key="2">
    <source>
        <dbReference type="Proteomes" id="UP001223520"/>
    </source>
</evidence>
<dbReference type="EMBL" id="CP124543">
    <property type="protein sequence ID" value="WGV24887.1"/>
    <property type="molecule type" value="Genomic_DNA"/>
</dbReference>
<dbReference type="Proteomes" id="UP001223520">
    <property type="component" value="Chromosome"/>
</dbReference>
<gene>
    <name evidence="1" type="ORF">QI031_24470</name>
</gene>
<proteinExistence type="predicted"/>